<evidence type="ECO:0000313" key="3">
    <source>
        <dbReference type="Proteomes" id="UP000236161"/>
    </source>
</evidence>
<feature type="compositionally biased region" description="Basic and acidic residues" evidence="1">
    <location>
        <begin position="200"/>
        <end position="215"/>
    </location>
</feature>
<dbReference type="InterPro" id="IPR012438">
    <property type="entry name" value="DUF1639"/>
</dbReference>
<name>A0A2I0AU86_9ASPA</name>
<reference evidence="2 3" key="1">
    <citation type="journal article" date="2017" name="Nature">
        <title>The Apostasia genome and the evolution of orchids.</title>
        <authorList>
            <person name="Zhang G.Q."/>
            <person name="Liu K.W."/>
            <person name="Li Z."/>
            <person name="Lohaus R."/>
            <person name="Hsiao Y.Y."/>
            <person name="Niu S.C."/>
            <person name="Wang J.Y."/>
            <person name="Lin Y.C."/>
            <person name="Xu Q."/>
            <person name="Chen L.J."/>
            <person name="Yoshida K."/>
            <person name="Fujiwara S."/>
            <person name="Wang Z.W."/>
            <person name="Zhang Y.Q."/>
            <person name="Mitsuda N."/>
            <person name="Wang M."/>
            <person name="Liu G.H."/>
            <person name="Pecoraro L."/>
            <person name="Huang H.X."/>
            <person name="Xiao X.J."/>
            <person name="Lin M."/>
            <person name="Wu X.Y."/>
            <person name="Wu W.L."/>
            <person name="Chen Y.Y."/>
            <person name="Chang S.B."/>
            <person name="Sakamoto S."/>
            <person name="Ohme-Takagi M."/>
            <person name="Yagi M."/>
            <person name="Zeng S.J."/>
            <person name="Shen C.Y."/>
            <person name="Yeh C.M."/>
            <person name="Luo Y.B."/>
            <person name="Tsai W.C."/>
            <person name="Van de Peer Y."/>
            <person name="Liu Z.J."/>
        </authorList>
    </citation>
    <scope>NUCLEOTIDE SEQUENCE [LARGE SCALE GENOMIC DNA]</scope>
    <source>
        <strain evidence="3">cv. Shenzhen</strain>
        <tissue evidence="2">Stem</tissue>
    </source>
</reference>
<keyword evidence="3" id="KW-1185">Reference proteome</keyword>
<accession>A0A2I0AU86</accession>
<dbReference type="EMBL" id="KZ451950">
    <property type="protein sequence ID" value="PKA59066.1"/>
    <property type="molecule type" value="Genomic_DNA"/>
</dbReference>
<feature type="compositionally biased region" description="Basic residues" evidence="1">
    <location>
        <begin position="338"/>
        <end position="347"/>
    </location>
</feature>
<protein>
    <recommendedName>
        <fullName evidence="4">DUF1639 domain-containing protein</fullName>
    </recommendedName>
</protein>
<dbReference type="PANTHER" id="PTHR33130:SF33">
    <property type="entry name" value="PUTATIVE (DUF1639)-RELATED"/>
    <property type="match status" value="1"/>
</dbReference>
<feature type="region of interest" description="Disordered" evidence="1">
    <location>
        <begin position="338"/>
        <end position="358"/>
    </location>
</feature>
<evidence type="ECO:0000313" key="2">
    <source>
        <dbReference type="EMBL" id="PKA59066.1"/>
    </source>
</evidence>
<dbReference type="OrthoDB" id="2018605at2759"/>
<evidence type="ECO:0008006" key="4">
    <source>
        <dbReference type="Google" id="ProtNLM"/>
    </source>
</evidence>
<feature type="region of interest" description="Disordered" evidence="1">
    <location>
        <begin position="141"/>
        <end position="168"/>
    </location>
</feature>
<sequence length="358" mass="38739">MARAIDERVSRMRFWSRMTASSKTLPAFDMMRYQKLSTDCPLPSNGRKPGLKACKEDISVVNNDQISIYNSPADAKHLRIKSPAASSPHASHSSNPLPADNAAATSSSVATAPRPDGSGHREVSPIRGDVLLQWGHRKRLRCSRSESRAAGDAESSGPSRNGFKPQRRCSIRSAAAAAATFADAPPSCSTTTANLAARISTKDRSGVSTRGEKRSFPSPMALAASPARNGCIAAAGDSSANSDSARQRSVDQFGCAAASAAAGGGAEKTKADQIELPRIYISLSRKEKEEDFFAMKGTKLPQRPKKRAKNIDRTLQYCFPGMWLSDLTRARYEVREKKSVKKKKRGLKRMDSMDSDSE</sequence>
<proteinExistence type="predicted"/>
<dbReference type="AlphaFoldDB" id="A0A2I0AU86"/>
<dbReference type="Pfam" id="PF07797">
    <property type="entry name" value="DUF1639"/>
    <property type="match status" value="1"/>
</dbReference>
<dbReference type="STRING" id="1088818.A0A2I0AU86"/>
<feature type="region of interest" description="Disordered" evidence="1">
    <location>
        <begin position="199"/>
        <end position="221"/>
    </location>
</feature>
<feature type="compositionally biased region" description="Low complexity" evidence="1">
    <location>
        <begin position="82"/>
        <end position="112"/>
    </location>
</feature>
<feature type="region of interest" description="Disordered" evidence="1">
    <location>
        <begin position="80"/>
        <end position="127"/>
    </location>
</feature>
<evidence type="ECO:0000256" key="1">
    <source>
        <dbReference type="SAM" id="MobiDB-lite"/>
    </source>
</evidence>
<organism evidence="2 3">
    <name type="scientific">Apostasia shenzhenica</name>
    <dbReference type="NCBI Taxonomy" id="1088818"/>
    <lineage>
        <taxon>Eukaryota</taxon>
        <taxon>Viridiplantae</taxon>
        <taxon>Streptophyta</taxon>
        <taxon>Embryophyta</taxon>
        <taxon>Tracheophyta</taxon>
        <taxon>Spermatophyta</taxon>
        <taxon>Magnoliopsida</taxon>
        <taxon>Liliopsida</taxon>
        <taxon>Asparagales</taxon>
        <taxon>Orchidaceae</taxon>
        <taxon>Apostasioideae</taxon>
        <taxon>Apostasia</taxon>
    </lineage>
</organism>
<gene>
    <name evidence="2" type="ORF">AXF42_Ash001159</name>
</gene>
<dbReference type="Proteomes" id="UP000236161">
    <property type="component" value="Unassembled WGS sequence"/>
</dbReference>
<dbReference type="PANTHER" id="PTHR33130">
    <property type="entry name" value="PUTATIVE (DUF1639)-RELATED"/>
    <property type="match status" value="1"/>
</dbReference>